<evidence type="ECO:0000256" key="6">
    <source>
        <dbReference type="ARBA" id="ARBA00022563"/>
    </source>
</evidence>
<dbReference type="EC" id="2.1.2.1" evidence="9"/>
<dbReference type="InterPro" id="IPR019798">
    <property type="entry name" value="Ser_HO-MeTrfase_PLP_BS"/>
</dbReference>
<evidence type="ECO:0000256" key="8">
    <source>
        <dbReference type="ARBA" id="ARBA00022898"/>
    </source>
</evidence>
<evidence type="ECO:0000256" key="4">
    <source>
        <dbReference type="ARBA" id="ARBA00011738"/>
    </source>
</evidence>
<dbReference type="NCBIfam" id="NF000586">
    <property type="entry name" value="PRK00011.1"/>
    <property type="match status" value="1"/>
</dbReference>
<dbReference type="SUPFAM" id="SSF53383">
    <property type="entry name" value="PLP-dependent transferases"/>
    <property type="match status" value="1"/>
</dbReference>
<dbReference type="GO" id="GO:0019264">
    <property type="term" value="P:glycine biosynthetic process from serine"/>
    <property type="evidence" value="ECO:0007669"/>
    <property type="project" value="UniProtKB-UniRule"/>
</dbReference>
<comment type="subunit">
    <text evidence="4 9">Homodimer.</text>
</comment>
<evidence type="ECO:0000256" key="9">
    <source>
        <dbReference type="HAMAP-Rule" id="MF_00051"/>
    </source>
</evidence>
<keyword evidence="7 9" id="KW-0808">Transferase</keyword>
<dbReference type="GO" id="GO:0008168">
    <property type="term" value="F:methyltransferase activity"/>
    <property type="evidence" value="ECO:0007669"/>
    <property type="project" value="UniProtKB-KW"/>
</dbReference>
<evidence type="ECO:0000313" key="12">
    <source>
        <dbReference type="EMBL" id="KKQ23424.1"/>
    </source>
</evidence>
<name>A0A0G0IGT8_9BACT</name>
<feature type="binding site" evidence="9">
    <location>
        <position position="123"/>
    </location>
    <ligand>
        <name>(6S)-5,6,7,8-tetrahydrofolate</name>
        <dbReference type="ChEBI" id="CHEBI:57453"/>
    </ligand>
</feature>
<comment type="similarity">
    <text evidence="3 9">Belongs to the SHMT family.</text>
</comment>
<comment type="caution">
    <text evidence="12">The sequence shown here is derived from an EMBL/GenBank/DDBJ whole genome shotgun (WGS) entry which is preliminary data.</text>
</comment>
<dbReference type="Pfam" id="PF00464">
    <property type="entry name" value="SHMT"/>
    <property type="match status" value="1"/>
</dbReference>
<dbReference type="InterPro" id="IPR001085">
    <property type="entry name" value="Ser_HO-MeTrfase"/>
</dbReference>
<keyword evidence="12" id="KW-0489">Methyltransferase</keyword>
<dbReference type="InterPro" id="IPR015424">
    <property type="entry name" value="PyrdxlP-dep_Trfase"/>
</dbReference>
<reference evidence="12 13" key="1">
    <citation type="journal article" date="2015" name="Nature">
        <title>rRNA introns, odd ribosomes, and small enigmatic genomes across a large radiation of phyla.</title>
        <authorList>
            <person name="Brown C.T."/>
            <person name="Hug L.A."/>
            <person name="Thomas B.C."/>
            <person name="Sharon I."/>
            <person name="Castelle C.J."/>
            <person name="Singh A."/>
            <person name="Wilkins M.J."/>
            <person name="Williams K.H."/>
            <person name="Banfield J.F."/>
        </authorList>
    </citation>
    <scope>NUCLEOTIDE SEQUENCE [LARGE SCALE GENOMIC DNA]</scope>
</reference>
<feature type="site" description="Plays an important role in substrate specificity" evidence="9">
    <location>
        <position position="231"/>
    </location>
</feature>
<comment type="pathway">
    <text evidence="9">One-carbon metabolism; tetrahydrofolate interconversion.</text>
</comment>
<sequence length="430" mass="47876">MKLNHLKKSDPRLYKLISAEIKRQDETLDLIASENFVSPEILEVLGSPLTNKYSEGYPGKRYYPGNLYYDEIEELARTRALKAFKLNSKHWSVNVQPYSGSPANLAIYFALTKPGDILMGMDLASGGHLSHGHKATISGKLFKSIQYSVDKKTGLINYSEVEKLAKRHKPRIIISGYSAYPRKIDFKKFGEIAKSVGAYHLADISHIAGLVSAGFHSSPFPYADVVMTTTHKTLRGPRGAVIFSRKEKMLHASGFMLHEAIDKTIFPGIQGGPHNNAIAAIAVAFGEALKPNFKKYQQQIIKNARVLAESLKKYDFNLVSGGTDNHLLLIDLKNLDIGGLEAEKILESAGIIANRNSISGDTSPFNPSGLRLGAPAVTTRGFKEKEMKKIADWIYRLLIKKEKPSLIKKEVLKLLKQRRLKGRPLTNKYE</sequence>
<dbReference type="Gene3D" id="3.90.1150.10">
    <property type="entry name" value="Aspartate Aminotransferase, domain 1"/>
    <property type="match status" value="1"/>
</dbReference>
<dbReference type="PANTHER" id="PTHR11680">
    <property type="entry name" value="SERINE HYDROXYMETHYLTRANSFERASE"/>
    <property type="match status" value="1"/>
</dbReference>
<evidence type="ECO:0000256" key="5">
    <source>
        <dbReference type="ARBA" id="ARBA00022490"/>
    </source>
</evidence>
<comment type="caution">
    <text evidence="9">Lacks conserved residue(s) required for the propagation of feature annotation.</text>
</comment>
<gene>
    <name evidence="9" type="primary">glyA</name>
    <name evidence="12" type="ORF">US36_C0001G0033</name>
</gene>
<evidence type="ECO:0000256" key="7">
    <source>
        <dbReference type="ARBA" id="ARBA00022679"/>
    </source>
</evidence>
<dbReference type="InterPro" id="IPR049943">
    <property type="entry name" value="Ser_HO-MeTrfase-like"/>
</dbReference>
<keyword evidence="9" id="KW-0028">Amino-acid biosynthesis</keyword>
<dbReference type="EMBL" id="LBSR01000001">
    <property type="protein sequence ID" value="KKQ23424.1"/>
    <property type="molecule type" value="Genomic_DNA"/>
</dbReference>
<dbReference type="CDD" id="cd00378">
    <property type="entry name" value="SHMT"/>
    <property type="match status" value="1"/>
</dbReference>
<proteinExistence type="inferred from homology"/>
<evidence type="ECO:0000313" key="13">
    <source>
        <dbReference type="Proteomes" id="UP000034044"/>
    </source>
</evidence>
<evidence type="ECO:0000256" key="10">
    <source>
        <dbReference type="PIRSR" id="PIRSR000412-50"/>
    </source>
</evidence>
<dbReference type="PIRSF" id="PIRSF000412">
    <property type="entry name" value="SHMT"/>
    <property type="match status" value="1"/>
</dbReference>
<evidence type="ECO:0000256" key="2">
    <source>
        <dbReference type="ARBA" id="ARBA00004496"/>
    </source>
</evidence>
<protein>
    <recommendedName>
        <fullName evidence="9">Serine hydroxymethyltransferase</fullName>
        <shortName evidence="9">SHMT</shortName>
        <shortName evidence="9">Serine methylase</shortName>
        <ecNumber evidence="9">2.1.2.1</ecNumber>
    </recommendedName>
</protein>
<dbReference type="InterPro" id="IPR015422">
    <property type="entry name" value="PyrdxlP-dep_Trfase_small"/>
</dbReference>
<keyword evidence="6 9" id="KW-0554">One-carbon metabolism</keyword>
<evidence type="ECO:0000256" key="1">
    <source>
        <dbReference type="ARBA" id="ARBA00001933"/>
    </source>
</evidence>
<feature type="modified residue" description="N6-(pyridoxal phosphate)lysine" evidence="9 10">
    <location>
        <position position="232"/>
    </location>
</feature>
<comment type="catalytic activity">
    <reaction evidence="9">
        <text>(6R)-5,10-methylene-5,6,7,8-tetrahydrofolate + glycine + H2O = (6S)-5,6,7,8-tetrahydrofolate + L-serine</text>
        <dbReference type="Rhea" id="RHEA:15481"/>
        <dbReference type="ChEBI" id="CHEBI:15377"/>
        <dbReference type="ChEBI" id="CHEBI:15636"/>
        <dbReference type="ChEBI" id="CHEBI:33384"/>
        <dbReference type="ChEBI" id="CHEBI:57305"/>
        <dbReference type="ChEBI" id="CHEBI:57453"/>
        <dbReference type="EC" id="2.1.2.1"/>
    </reaction>
</comment>
<feature type="binding site" evidence="9">
    <location>
        <begin position="127"/>
        <end position="129"/>
    </location>
    <ligand>
        <name>(6S)-5,6,7,8-tetrahydrofolate</name>
        <dbReference type="ChEBI" id="CHEBI:57453"/>
    </ligand>
</feature>
<dbReference type="PROSITE" id="PS00096">
    <property type="entry name" value="SHMT"/>
    <property type="match status" value="1"/>
</dbReference>
<comment type="pathway">
    <text evidence="9">Amino-acid biosynthesis; glycine biosynthesis; glycine from L-serine: step 1/1.</text>
</comment>
<dbReference type="GO" id="GO:0004372">
    <property type="term" value="F:glycine hydroxymethyltransferase activity"/>
    <property type="evidence" value="ECO:0007669"/>
    <property type="project" value="UniProtKB-UniRule"/>
</dbReference>
<dbReference type="Proteomes" id="UP000034044">
    <property type="component" value="Unassembled WGS sequence"/>
</dbReference>
<dbReference type="GO" id="GO:0030170">
    <property type="term" value="F:pyridoxal phosphate binding"/>
    <property type="evidence" value="ECO:0007669"/>
    <property type="project" value="UniProtKB-UniRule"/>
</dbReference>
<dbReference type="InterPro" id="IPR015421">
    <property type="entry name" value="PyrdxlP-dep_Trfase_major"/>
</dbReference>
<organism evidence="12 13">
    <name type="scientific">Candidatus Wolfebacteria bacterium GW2011_GWC1_37_10</name>
    <dbReference type="NCBI Taxonomy" id="1619010"/>
    <lineage>
        <taxon>Bacteria</taxon>
        <taxon>Candidatus Wolfeibacteriota</taxon>
    </lineage>
</organism>
<dbReference type="GO" id="GO:0005737">
    <property type="term" value="C:cytoplasm"/>
    <property type="evidence" value="ECO:0007669"/>
    <property type="project" value="UniProtKB-SubCell"/>
</dbReference>
<dbReference type="HAMAP" id="MF_00051">
    <property type="entry name" value="SHMT"/>
    <property type="match status" value="1"/>
</dbReference>
<dbReference type="UniPathway" id="UPA00193"/>
<feature type="binding site" evidence="9">
    <location>
        <begin position="363"/>
        <end position="365"/>
    </location>
    <ligand>
        <name>(6S)-5,6,7,8-tetrahydrofolate</name>
        <dbReference type="ChEBI" id="CHEBI:57453"/>
    </ligand>
</feature>
<dbReference type="PATRIC" id="fig|1619010.3.peg.32"/>
<dbReference type="GO" id="GO:0035999">
    <property type="term" value="P:tetrahydrofolate interconversion"/>
    <property type="evidence" value="ECO:0007669"/>
    <property type="project" value="UniProtKB-UniRule"/>
</dbReference>
<dbReference type="Gene3D" id="3.40.640.10">
    <property type="entry name" value="Type I PLP-dependent aspartate aminotransferase-like (Major domain)"/>
    <property type="match status" value="1"/>
</dbReference>
<keyword evidence="8 9" id="KW-0663">Pyridoxal phosphate</keyword>
<dbReference type="UniPathway" id="UPA00288">
    <property type="reaction ID" value="UER01023"/>
</dbReference>
<dbReference type="AlphaFoldDB" id="A0A0G0IGT8"/>
<dbReference type="FunFam" id="3.40.640.10:FF:000001">
    <property type="entry name" value="Serine hydroxymethyltransferase"/>
    <property type="match status" value="1"/>
</dbReference>
<comment type="subcellular location">
    <subcellularLocation>
        <location evidence="2 9">Cytoplasm</location>
    </subcellularLocation>
</comment>
<feature type="domain" description="Serine hydroxymethyltransferase-like" evidence="11">
    <location>
        <begin position="6"/>
        <end position="394"/>
    </location>
</feature>
<keyword evidence="5 9" id="KW-0963">Cytoplasm</keyword>
<dbReference type="InterPro" id="IPR039429">
    <property type="entry name" value="SHMT-like_dom"/>
</dbReference>
<comment type="cofactor">
    <cofactor evidence="1 9 10">
        <name>pyridoxal 5'-phosphate</name>
        <dbReference type="ChEBI" id="CHEBI:597326"/>
    </cofactor>
</comment>
<evidence type="ECO:0000256" key="3">
    <source>
        <dbReference type="ARBA" id="ARBA00006376"/>
    </source>
</evidence>
<comment type="function">
    <text evidence="9">Catalyzes the reversible interconversion of serine and glycine with tetrahydrofolate (THF) serving as the one-carbon carrier. This reaction serves as the major source of one-carbon groups required for the biosynthesis of purines, thymidylate, methionine, and other important biomolecules. Also exhibits THF-independent aldolase activity toward beta-hydroxyamino acids, producing glycine and aldehydes, via a retro-aldol mechanism.</text>
</comment>
<dbReference type="PANTHER" id="PTHR11680:SF35">
    <property type="entry name" value="SERINE HYDROXYMETHYLTRANSFERASE 1"/>
    <property type="match status" value="1"/>
</dbReference>
<evidence type="ECO:0000259" key="11">
    <source>
        <dbReference type="Pfam" id="PF00464"/>
    </source>
</evidence>
<accession>A0A0G0IGT8</accession>
<dbReference type="GO" id="GO:0032259">
    <property type="term" value="P:methylation"/>
    <property type="evidence" value="ECO:0007669"/>
    <property type="project" value="UniProtKB-KW"/>
</dbReference>